<feature type="transmembrane region" description="Helical" evidence="5">
    <location>
        <begin position="234"/>
        <end position="254"/>
    </location>
</feature>
<protein>
    <submittedName>
        <fullName evidence="7">MFS transporter</fullName>
    </submittedName>
</protein>
<accession>A0ABR8X5U0</accession>
<keyword evidence="3 5" id="KW-1133">Transmembrane helix</keyword>
<evidence type="ECO:0000256" key="4">
    <source>
        <dbReference type="ARBA" id="ARBA00023136"/>
    </source>
</evidence>
<keyword evidence="2 5" id="KW-0812">Transmembrane</keyword>
<feature type="transmembrane region" description="Helical" evidence="5">
    <location>
        <begin position="171"/>
        <end position="191"/>
    </location>
</feature>
<comment type="caution">
    <text evidence="7">The sequence shown here is derived from an EMBL/GenBank/DDBJ whole genome shotgun (WGS) entry which is preliminary data.</text>
</comment>
<feature type="transmembrane region" description="Helical" evidence="5">
    <location>
        <begin position="143"/>
        <end position="165"/>
    </location>
</feature>
<dbReference type="InterPro" id="IPR036259">
    <property type="entry name" value="MFS_trans_sf"/>
</dbReference>
<comment type="subcellular location">
    <subcellularLocation>
        <location evidence="1">Cell membrane</location>
        <topology evidence="1">Multi-pass membrane protein</topology>
    </subcellularLocation>
</comment>
<feature type="transmembrane region" description="Helical" evidence="5">
    <location>
        <begin position="331"/>
        <end position="352"/>
    </location>
</feature>
<feature type="transmembrane region" description="Helical" evidence="5">
    <location>
        <begin position="83"/>
        <end position="104"/>
    </location>
</feature>
<dbReference type="RefSeq" id="WP_191766565.1">
    <property type="nucleotide sequence ID" value="NZ_JACSPM010000003.1"/>
</dbReference>
<feature type="transmembrane region" description="Helical" evidence="5">
    <location>
        <begin position="266"/>
        <end position="288"/>
    </location>
</feature>
<feature type="transmembrane region" description="Helical" evidence="5">
    <location>
        <begin position="426"/>
        <end position="445"/>
    </location>
</feature>
<feature type="transmembrane region" description="Helical" evidence="5">
    <location>
        <begin position="396"/>
        <end position="420"/>
    </location>
</feature>
<evidence type="ECO:0000256" key="3">
    <source>
        <dbReference type="ARBA" id="ARBA00022989"/>
    </source>
</evidence>
<gene>
    <name evidence="7" type="ORF">H9622_11695</name>
</gene>
<dbReference type="Gene3D" id="1.20.1250.20">
    <property type="entry name" value="MFS general substrate transporter like domains"/>
    <property type="match status" value="2"/>
</dbReference>
<evidence type="ECO:0000256" key="1">
    <source>
        <dbReference type="ARBA" id="ARBA00004651"/>
    </source>
</evidence>
<feature type="transmembrane region" description="Helical" evidence="5">
    <location>
        <begin position="358"/>
        <end position="384"/>
    </location>
</feature>
<dbReference type="InterPro" id="IPR020846">
    <property type="entry name" value="MFS_dom"/>
</dbReference>
<sequence length="460" mass="46810">MSTAPVEAETGIWQSRYVWVTVGAVALIFLAATQALAVTTVMPVVSDDLDGHALYAVAFAGTLATSVIGMVAVGAWCDRGGVLAPLTTAVVLFVIGLVIAGLATSMPVLVAGRLVQGLGTGGQTVALYVVVARVYPASLHGKVFAAFSAAWVVPSLIGPFLAGAVAEFLHWRWVFLGVAALTVIAFAMVVLRLHGLPLHTDDPATGRIGPRMACAVAVAAGALALSLAGELGAYAWVVVAASAVVIALASRPLLPAGTLLARRGLPSVVLMRGLIAGALFGAEIYVPYLLIDHYDFSPTWAGLGLTAGAIAWAAGADVQGRIGDRLGNARITLIGTALLTTSTLLAGATALFDLHPAVIIVGWAFAGAGMGLMYPRLTVLTLAYSTPQNQGFNSSALSISDSVGAATSIAIMGLVFTALAGTDAGFPTVFAMATVLALLALVPGLRMGHAHEASSVSRHS</sequence>
<proteinExistence type="predicted"/>
<name>A0ABR8X5U0_9MICO</name>
<dbReference type="PROSITE" id="PS50850">
    <property type="entry name" value="MFS"/>
    <property type="match status" value="1"/>
</dbReference>
<dbReference type="PANTHER" id="PTHR23501:SF154">
    <property type="entry name" value="MULTIDRUG-EFFLUX TRANSPORTER RV1634-RELATED"/>
    <property type="match status" value="1"/>
</dbReference>
<feature type="domain" description="Major facilitator superfamily (MFS) profile" evidence="6">
    <location>
        <begin position="20"/>
        <end position="452"/>
    </location>
</feature>
<dbReference type="InterPro" id="IPR011701">
    <property type="entry name" value="MFS"/>
</dbReference>
<dbReference type="SUPFAM" id="SSF103473">
    <property type="entry name" value="MFS general substrate transporter"/>
    <property type="match status" value="1"/>
</dbReference>
<evidence type="ECO:0000313" key="7">
    <source>
        <dbReference type="EMBL" id="MBD8024251.1"/>
    </source>
</evidence>
<feature type="transmembrane region" description="Helical" evidence="5">
    <location>
        <begin position="212"/>
        <end position="228"/>
    </location>
</feature>
<feature type="transmembrane region" description="Helical" evidence="5">
    <location>
        <begin position="53"/>
        <end position="76"/>
    </location>
</feature>
<reference evidence="7 8" key="1">
    <citation type="submission" date="2020-08" db="EMBL/GenBank/DDBJ databases">
        <title>A Genomic Blueprint of the Chicken Gut Microbiome.</title>
        <authorList>
            <person name="Gilroy R."/>
            <person name="Ravi A."/>
            <person name="Getino M."/>
            <person name="Pursley I."/>
            <person name="Horton D.L."/>
            <person name="Alikhan N.-F."/>
            <person name="Baker D."/>
            <person name="Gharbi K."/>
            <person name="Hall N."/>
            <person name="Watson M."/>
            <person name="Adriaenssens E.M."/>
            <person name="Foster-Nyarko E."/>
            <person name="Jarju S."/>
            <person name="Secka A."/>
            <person name="Antonio M."/>
            <person name="Oren A."/>
            <person name="Chaudhuri R."/>
            <person name="La Ragione R.M."/>
            <person name="Hildebrand F."/>
            <person name="Pallen M.J."/>
        </authorList>
    </citation>
    <scope>NUCLEOTIDE SEQUENCE [LARGE SCALE GENOMIC DNA]</scope>
    <source>
        <strain evidence="7 8">Sa1CUA4</strain>
    </source>
</reference>
<organism evidence="7 8">
    <name type="scientific">Microbacterium gallinarum</name>
    <dbReference type="NCBI Taxonomy" id="2762209"/>
    <lineage>
        <taxon>Bacteria</taxon>
        <taxon>Bacillati</taxon>
        <taxon>Actinomycetota</taxon>
        <taxon>Actinomycetes</taxon>
        <taxon>Micrococcales</taxon>
        <taxon>Microbacteriaceae</taxon>
        <taxon>Microbacterium</taxon>
    </lineage>
</organism>
<evidence type="ECO:0000259" key="6">
    <source>
        <dbReference type="PROSITE" id="PS50850"/>
    </source>
</evidence>
<evidence type="ECO:0000313" key="8">
    <source>
        <dbReference type="Proteomes" id="UP000602532"/>
    </source>
</evidence>
<keyword evidence="8" id="KW-1185">Reference proteome</keyword>
<dbReference type="Proteomes" id="UP000602532">
    <property type="component" value="Unassembled WGS sequence"/>
</dbReference>
<evidence type="ECO:0000256" key="2">
    <source>
        <dbReference type="ARBA" id="ARBA00022692"/>
    </source>
</evidence>
<evidence type="ECO:0000256" key="5">
    <source>
        <dbReference type="SAM" id="Phobius"/>
    </source>
</evidence>
<dbReference type="PANTHER" id="PTHR23501">
    <property type="entry name" value="MAJOR FACILITATOR SUPERFAMILY"/>
    <property type="match status" value="1"/>
</dbReference>
<keyword evidence="4 5" id="KW-0472">Membrane</keyword>
<dbReference type="PRINTS" id="PR01036">
    <property type="entry name" value="TCRTETB"/>
</dbReference>
<dbReference type="Pfam" id="PF07690">
    <property type="entry name" value="MFS_1"/>
    <property type="match status" value="1"/>
</dbReference>
<feature type="transmembrane region" description="Helical" evidence="5">
    <location>
        <begin position="17"/>
        <end position="41"/>
    </location>
</feature>
<feature type="transmembrane region" description="Helical" evidence="5">
    <location>
        <begin position="300"/>
        <end position="319"/>
    </location>
</feature>
<dbReference type="EMBL" id="JACSPM010000003">
    <property type="protein sequence ID" value="MBD8024251.1"/>
    <property type="molecule type" value="Genomic_DNA"/>
</dbReference>